<name>A0A060REI1_9BACT</name>
<reference evidence="2 3" key="1">
    <citation type="journal article" date="2015" name="Genome Announc.">
        <title>Complete Genome Sequence of the Novel Leech Symbiont Mucinivorans hirudinis M3T.</title>
        <authorList>
            <person name="Nelson M.C."/>
            <person name="Bomar L."/>
            <person name="Graf J."/>
        </authorList>
    </citation>
    <scope>NUCLEOTIDE SEQUENCE [LARGE SCALE GENOMIC DNA]</scope>
    <source>
        <strain evidence="3">M3</strain>
    </source>
</reference>
<dbReference type="PANTHER" id="PTHR40099:SF1">
    <property type="entry name" value="ACETOLACTATE SYNTHASE, SMALL SUBUNIT"/>
    <property type="match status" value="1"/>
</dbReference>
<dbReference type="Proteomes" id="UP000027616">
    <property type="component" value="Chromosome I"/>
</dbReference>
<dbReference type="OrthoDB" id="9790662at2"/>
<feature type="domain" description="ACT" evidence="1">
    <location>
        <begin position="1"/>
        <end position="139"/>
    </location>
</feature>
<dbReference type="InterPro" id="IPR045739">
    <property type="entry name" value="ACT_dom_pair"/>
</dbReference>
<evidence type="ECO:0000313" key="3">
    <source>
        <dbReference type="Proteomes" id="UP000027616"/>
    </source>
</evidence>
<gene>
    <name evidence="2" type="ORF">BN938_3046</name>
</gene>
<evidence type="ECO:0000313" key="2">
    <source>
        <dbReference type="EMBL" id="CDN33108.1"/>
    </source>
</evidence>
<dbReference type="CDD" id="cd04908">
    <property type="entry name" value="ACT_Bt0572_1"/>
    <property type="match status" value="1"/>
</dbReference>
<dbReference type="InterPro" id="IPR045865">
    <property type="entry name" value="ACT-like_dom_sf"/>
</dbReference>
<dbReference type="KEGG" id="rbc:BN938_3046"/>
<dbReference type="eggNOG" id="COG4747">
    <property type="taxonomic scope" value="Bacteria"/>
</dbReference>
<dbReference type="AlphaFoldDB" id="A0A060REI1"/>
<sequence>MTIKQLSVFIENRTGRVNEIARLLGANGVNMNAFCLAEAADFGILRMVVSDVELATEVLRSANFAVRQTDVVGFNCTNSPGSLAQVLDCLAQEMVFIEYMYAFSQGDTASVVIRPTNVTQCVAILERCNCELISSNNLYNI</sequence>
<evidence type="ECO:0000259" key="1">
    <source>
        <dbReference type="Pfam" id="PF19571"/>
    </source>
</evidence>
<keyword evidence="3" id="KW-1185">Reference proteome</keyword>
<dbReference type="Gene3D" id="3.30.2130.10">
    <property type="entry name" value="VC0802-like"/>
    <property type="match status" value="1"/>
</dbReference>
<protein>
    <submittedName>
        <fullName evidence="2">Amino acid-binding ACT</fullName>
    </submittedName>
</protein>
<dbReference type="SUPFAM" id="SSF55021">
    <property type="entry name" value="ACT-like"/>
    <property type="match status" value="2"/>
</dbReference>
<dbReference type="EMBL" id="HG934468">
    <property type="protein sequence ID" value="CDN33108.1"/>
    <property type="molecule type" value="Genomic_DNA"/>
</dbReference>
<dbReference type="HOGENOM" id="CLU_136790_2_1_10"/>
<dbReference type="STRING" id="1433126.BN938_3046"/>
<dbReference type="PANTHER" id="PTHR40099">
    <property type="entry name" value="ACETOLACTATE SYNTHASE, SMALL SUBUNIT"/>
    <property type="match status" value="1"/>
</dbReference>
<dbReference type="PATRIC" id="fig|1433126.3.peg.3013"/>
<organism evidence="2 3">
    <name type="scientific">Mucinivorans hirudinis</name>
    <dbReference type="NCBI Taxonomy" id="1433126"/>
    <lineage>
        <taxon>Bacteria</taxon>
        <taxon>Pseudomonadati</taxon>
        <taxon>Bacteroidota</taxon>
        <taxon>Bacteroidia</taxon>
        <taxon>Bacteroidales</taxon>
        <taxon>Rikenellaceae</taxon>
        <taxon>Mucinivorans</taxon>
    </lineage>
</organism>
<accession>A0A060REI1</accession>
<proteinExistence type="predicted"/>
<dbReference type="Pfam" id="PF19571">
    <property type="entry name" value="ACT_8"/>
    <property type="match status" value="1"/>
</dbReference>